<dbReference type="GO" id="GO:0006355">
    <property type="term" value="P:regulation of DNA-templated transcription"/>
    <property type="evidence" value="ECO:0007669"/>
    <property type="project" value="InterPro"/>
</dbReference>
<feature type="domain" description="HTH luxR-type" evidence="4">
    <location>
        <begin position="170"/>
        <end position="235"/>
    </location>
</feature>
<dbReference type="PANTHER" id="PTHR44688">
    <property type="entry name" value="DNA-BINDING TRANSCRIPTIONAL ACTIVATOR DEVR_DOSR"/>
    <property type="match status" value="1"/>
</dbReference>
<dbReference type="PRINTS" id="PR00038">
    <property type="entry name" value="HTHLUXR"/>
</dbReference>
<sequence>MKAVSANLAKAIETITDAPTVYEALLSVQEIYDVDFVTYHLTATVITDLDAPFVQSTYSPEWIARYFMKRYVQVDPVVQQGFLRQLPFDWREFEMTPDIAAFFDDAWQHGVGEFGYSIPVTDRAGRRAIFSVSAVGTAKKWDSLVVDNRSDWIELAYQIHMKAISEIHKGEDPVPGLSARERECLSWVARGKDHKDIALILGISEHTARSYLKSGRLKLGCATISSAAVQAMKFRLINI</sequence>
<reference evidence="5" key="1">
    <citation type="submission" date="2019-07" db="EMBL/GenBank/DDBJ databases">
        <title>FDA dAtabase for Regulatory Grade micrObial Sequences (FDA-ARGOS): Supporting development and validation of Infectious Disease Dx tests.</title>
        <authorList>
            <person name="Bachman M."/>
            <person name="Young C."/>
            <person name="Tallon L."/>
            <person name="Sadzewicz L."/>
            <person name="Vavikolanu K."/>
            <person name="Mehta A."/>
            <person name="Aluvathingal J."/>
            <person name="Nadendla S."/>
            <person name="Nandy P."/>
            <person name="Geyer C."/>
            <person name="Yan Y."/>
            <person name="Sichtig H."/>
        </authorList>
    </citation>
    <scope>NUCLEOTIDE SEQUENCE</scope>
    <source>
        <strain evidence="5">FDAARGOS_618</strain>
        <plasmid evidence="5">unnamed5</plasmid>
    </source>
</reference>
<dbReference type="InterPro" id="IPR036388">
    <property type="entry name" value="WH-like_DNA-bd_sf"/>
</dbReference>
<evidence type="ECO:0000313" key="6">
    <source>
        <dbReference type="Proteomes" id="UP001155820"/>
    </source>
</evidence>
<dbReference type="SUPFAM" id="SSF46894">
    <property type="entry name" value="C-terminal effector domain of the bipartite response regulators"/>
    <property type="match status" value="1"/>
</dbReference>
<dbReference type="Pfam" id="PF03472">
    <property type="entry name" value="Autoind_bind"/>
    <property type="match status" value="1"/>
</dbReference>
<dbReference type="InterPro" id="IPR000792">
    <property type="entry name" value="Tscrpt_reg_LuxR_C"/>
</dbReference>
<name>A0AA44EHK9_9HYPH</name>
<keyword evidence="1" id="KW-0805">Transcription regulation</keyword>
<evidence type="ECO:0000256" key="2">
    <source>
        <dbReference type="ARBA" id="ARBA00023125"/>
    </source>
</evidence>
<dbReference type="Proteomes" id="UP001155820">
    <property type="component" value="Unassembled WGS sequence"/>
</dbReference>
<dbReference type="AlphaFoldDB" id="A0AA44EHK9"/>
<evidence type="ECO:0000259" key="4">
    <source>
        <dbReference type="PROSITE" id="PS50043"/>
    </source>
</evidence>
<keyword evidence="2" id="KW-0238">DNA-binding</keyword>
<evidence type="ECO:0000256" key="1">
    <source>
        <dbReference type="ARBA" id="ARBA00023015"/>
    </source>
</evidence>
<dbReference type="InterPro" id="IPR005143">
    <property type="entry name" value="TF_LuxR_autoind-bd_dom"/>
</dbReference>
<evidence type="ECO:0000313" key="5">
    <source>
        <dbReference type="EMBL" id="NRF18379.1"/>
    </source>
</evidence>
<dbReference type="CDD" id="cd06170">
    <property type="entry name" value="LuxR_C_like"/>
    <property type="match status" value="1"/>
</dbReference>
<accession>A0AA44EHK9</accession>
<protein>
    <submittedName>
        <fullName evidence="5">LuxR family transcriptional regulator</fullName>
    </submittedName>
</protein>
<geneLocation type="plasmid" evidence="5">
    <name>unnamed5</name>
</geneLocation>
<gene>
    <name evidence="5" type="ORF">FOB26_04530</name>
</gene>
<keyword evidence="3" id="KW-0804">Transcription</keyword>
<dbReference type="Pfam" id="PF00196">
    <property type="entry name" value="GerE"/>
    <property type="match status" value="1"/>
</dbReference>
<keyword evidence="5" id="KW-0614">Plasmid</keyword>
<keyword evidence="6" id="KW-1185">Reference proteome</keyword>
<dbReference type="Gene3D" id="3.30.450.80">
    <property type="entry name" value="Transcription factor LuxR-like, autoinducer-binding domain"/>
    <property type="match status" value="1"/>
</dbReference>
<dbReference type="PROSITE" id="PS50043">
    <property type="entry name" value="HTH_LUXR_2"/>
    <property type="match status" value="1"/>
</dbReference>
<dbReference type="RefSeq" id="WP_172873290.1">
    <property type="nucleotide sequence ID" value="NZ_JABRWL010000003.1"/>
</dbReference>
<dbReference type="GO" id="GO:0003677">
    <property type="term" value="F:DNA binding"/>
    <property type="evidence" value="ECO:0007669"/>
    <property type="project" value="UniProtKB-KW"/>
</dbReference>
<dbReference type="Gene3D" id="1.10.10.10">
    <property type="entry name" value="Winged helix-like DNA-binding domain superfamily/Winged helix DNA-binding domain"/>
    <property type="match status" value="1"/>
</dbReference>
<evidence type="ECO:0000256" key="3">
    <source>
        <dbReference type="ARBA" id="ARBA00023163"/>
    </source>
</evidence>
<dbReference type="PANTHER" id="PTHR44688:SF16">
    <property type="entry name" value="DNA-BINDING TRANSCRIPTIONAL ACTIVATOR DEVR_DOSR"/>
    <property type="match status" value="1"/>
</dbReference>
<dbReference type="InterPro" id="IPR036693">
    <property type="entry name" value="TF_LuxR_autoind-bd_dom_sf"/>
</dbReference>
<dbReference type="SUPFAM" id="SSF75516">
    <property type="entry name" value="Pheromone-binding domain of LuxR-like quorum-sensing transcription factors"/>
    <property type="match status" value="1"/>
</dbReference>
<proteinExistence type="predicted"/>
<organism evidence="5 6">
    <name type="scientific">Agrobacterium pusense</name>
    <dbReference type="NCBI Taxonomy" id="648995"/>
    <lineage>
        <taxon>Bacteria</taxon>
        <taxon>Pseudomonadati</taxon>
        <taxon>Pseudomonadota</taxon>
        <taxon>Alphaproteobacteria</taxon>
        <taxon>Hyphomicrobiales</taxon>
        <taxon>Rhizobiaceae</taxon>
        <taxon>Rhizobium/Agrobacterium group</taxon>
        <taxon>Agrobacterium</taxon>
    </lineage>
</organism>
<dbReference type="InterPro" id="IPR016032">
    <property type="entry name" value="Sig_transdc_resp-reg_C-effctor"/>
</dbReference>
<comment type="caution">
    <text evidence="5">The sequence shown here is derived from an EMBL/GenBank/DDBJ whole genome shotgun (WGS) entry which is preliminary data.</text>
</comment>
<dbReference type="SMART" id="SM00421">
    <property type="entry name" value="HTH_LUXR"/>
    <property type="match status" value="1"/>
</dbReference>
<dbReference type="EMBL" id="JABRWM010000005">
    <property type="protein sequence ID" value="NRF18379.1"/>
    <property type="molecule type" value="Genomic_DNA"/>
</dbReference>